<dbReference type="RefSeq" id="WP_081005938.1">
    <property type="nucleotide sequence ID" value="NZ_JSYZ01000004.1"/>
</dbReference>
<dbReference type="STRING" id="50340.PF66_01714"/>
<dbReference type="EMBL" id="JSYZ01000004">
    <property type="protein sequence ID" value="KPA92130.1"/>
    <property type="molecule type" value="Genomic_DNA"/>
</dbReference>
<dbReference type="InterPro" id="IPR041492">
    <property type="entry name" value="HAD_2"/>
</dbReference>
<dbReference type="InterPro" id="IPR050155">
    <property type="entry name" value="HAD-like_hydrolase_sf"/>
</dbReference>
<proteinExistence type="inferred from homology"/>
<accession>A0A0N0E573</accession>
<dbReference type="InterPro" id="IPR036412">
    <property type="entry name" value="HAD-like_sf"/>
</dbReference>
<dbReference type="Proteomes" id="UP000037931">
    <property type="component" value="Unassembled WGS sequence"/>
</dbReference>
<dbReference type="PATRIC" id="fig|50340.43.peg.4873"/>
<evidence type="ECO:0000256" key="3">
    <source>
        <dbReference type="ARBA" id="ARBA00004818"/>
    </source>
</evidence>
<dbReference type="OrthoDB" id="9782449at2"/>
<keyword evidence="6" id="KW-0479">Metal-binding</keyword>
<dbReference type="SFLD" id="SFLDS00003">
    <property type="entry name" value="Haloacid_Dehalogenase"/>
    <property type="match status" value="1"/>
</dbReference>
<dbReference type="GO" id="GO:0008967">
    <property type="term" value="F:phosphoglycolate phosphatase activity"/>
    <property type="evidence" value="ECO:0007669"/>
    <property type="project" value="UniProtKB-EC"/>
</dbReference>
<evidence type="ECO:0000256" key="5">
    <source>
        <dbReference type="ARBA" id="ARBA00013078"/>
    </source>
</evidence>
<evidence type="ECO:0000256" key="7">
    <source>
        <dbReference type="ARBA" id="ARBA00023277"/>
    </source>
</evidence>
<evidence type="ECO:0000313" key="8">
    <source>
        <dbReference type="EMBL" id="KPA92130.1"/>
    </source>
</evidence>
<dbReference type="SFLD" id="SFLDG01135">
    <property type="entry name" value="C1.5.6:_HAD__Beta-PGM__Phospha"/>
    <property type="match status" value="1"/>
</dbReference>
<dbReference type="PANTHER" id="PTHR43434">
    <property type="entry name" value="PHOSPHOGLYCOLATE PHOSPHATASE"/>
    <property type="match status" value="1"/>
</dbReference>
<dbReference type="SFLD" id="SFLDG01129">
    <property type="entry name" value="C1.5:_HAD__Beta-PGM__Phosphata"/>
    <property type="match status" value="1"/>
</dbReference>
<protein>
    <recommendedName>
        <fullName evidence="5">phosphoglycolate phosphatase</fullName>
        <ecNumber evidence="5">3.1.3.18</ecNumber>
    </recommendedName>
</protein>
<comment type="similarity">
    <text evidence="4">Belongs to the HAD-like hydrolase superfamily. CbbY/CbbZ/Gph/YieH family.</text>
</comment>
<evidence type="ECO:0000256" key="1">
    <source>
        <dbReference type="ARBA" id="ARBA00000830"/>
    </source>
</evidence>
<dbReference type="Pfam" id="PF13419">
    <property type="entry name" value="HAD_2"/>
    <property type="match status" value="1"/>
</dbReference>
<reference evidence="8 9" key="1">
    <citation type="journal article" date="2015" name="PLoS ONE">
        <title>Rice-Infecting Pseudomonas Genomes Are Highly Accessorized and Harbor Multiple Putative Virulence Mechanisms to Cause Sheath Brown Rot.</title>
        <authorList>
            <person name="Quibod I.L."/>
            <person name="Grande G."/>
            <person name="Oreiro E.G."/>
            <person name="Borja F.N."/>
            <person name="Dossa G.S."/>
            <person name="Mauleon R."/>
            <person name="Cruz C.V."/>
            <person name="Oliva R."/>
        </authorList>
    </citation>
    <scope>NUCLEOTIDE SEQUENCE [LARGE SCALE GENOMIC DNA]</scope>
    <source>
        <strain evidence="8 9">IRRI 6609</strain>
    </source>
</reference>
<dbReference type="Gene3D" id="1.10.150.240">
    <property type="entry name" value="Putative phosphatase, domain 2"/>
    <property type="match status" value="1"/>
</dbReference>
<evidence type="ECO:0000313" key="9">
    <source>
        <dbReference type="Proteomes" id="UP000037931"/>
    </source>
</evidence>
<dbReference type="GO" id="GO:0046872">
    <property type="term" value="F:metal ion binding"/>
    <property type="evidence" value="ECO:0007669"/>
    <property type="project" value="UniProtKB-KW"/>
</dbReference>
<dbReference type="NCBIfam" id="TIGR01549">
    <property type="entry name" value="HAD-SF-IA-v1"/>
    <property type="match status" value="1"/>
</dbReference>
<evidence type="ECO:0000256" key="2">
    <source>
        <dbReference type="ARBA" id="ARBA00001946"/>
    </source>
</evidence>
<dbReference type="SUPFAM" id="SSF56784">
    <property type="entry name" value="HAD-like"/>
    <property type="match status" value="1"/>
</dbReference>
<dbReference type="InterPro" id="IPR006439">
    <property type="entry name" value="HAD-SF_hydro_IA"/>
</dbReference>
<dbReference type="Gene3D" id="3.40.50.1000">
    <property type="entry name" value="HAD superfamily/HAD-like"/>
    <property type="match status" value="1"/>
</dbReference>
<sequence length="223" mass="24098">MANLPVQAVIFDLDGTLIDSKQVIAEAYHAAHAEVLGADAVPPPFSEYCRYLGRSFPEIMRQMGLPLAMHPVFMRESNARMHRIQVFDGVRALLATLHERQVPMAIATGKDHARTEAILGSLGLLKYFGAVVGSDDVARPKPAADMALKIVQALALRPATTLFVGDAVADLQCGRSAGMQTALALWDNPVEEVRAHPCDHHLVEPGQLLNLLEVGRHADVATA</sequence>
<keyword evidence="9" id="KW-1185">Reference proteome</keyword>
<dbReference type="PANTHER" id="PTHR43434:SF1">
    <property type="entry name" value="PHOSPHOGLYCOLATE PHOSPHATASE"/>
    <property type="match status" value="1"/>
</dbReference>
<evidence type="ECO:0000256" key="6">
    <source>
        <dbReference type="ARBA" id="ARBA00022723"/>
    </source>
</evidence>
<comment type="cofactor">
    <cofactor evidence="2">
        <name>Mg(2+)</name>
        <dbReference type="ChEBI" id="CHEBI:18420"/>
    </cofactor>
</comment>
<evidence type="ECO:0000256" key="4">
    <source>
        <dbReference type="ARBA" id="ARBA00006171"/>
    </source>
</evidence>
<comment type="catalytic activity">
    <reaction evidence="1">
        <text>2-phosphoglycolate + H2O = glycolate + phosphate</text>
        <dbReference type="Rhea" id="RHEA:14369"/>
        <dbReference type="ChEBI" id="CHEBI:15377"/>
        <dbReference type="ChEBI" id="CHEBI:29805"/>
        <dbReference type="ChEBI" id="CHEBI:43474"/>
        <dbReference type="ChEBI" id="CHEBI:58033"/>
        <dbReference type="EC" id="3.1.3.18"/>
    </reaction>
</comment>
<dbReference type="AlphaFoldDB" id="A0A0N0E573"/>
<dbReference type="GO" id="GO:0006281">
    <property type="term" value="P:DNA repair"/>
    <property type="evidence" value="ECO:0007669"/>
    <property type="project" value="TreeGrafter"/>
</dbReference>
<gene>
    <name evidence="8" type="ORF">PF66_01714</name>
</gene>
<dbReference type="InterPro" id="IPR023198">
    <property type="entry name" value="PGP-like_dom2"/>
</dbReference>
<comment type="pathway">
    <text evidence="3">Organic acid metabolism; glycolate biosynthesis; glycolate from 2-phosphoglycolate: step 1/1.</text>
</comment>
<keyword evidence="7" id="KW-0119">Carbohydrate metabolism</keyword>
<dbReference type="PRINTS" id="PR00413">
    <property type="entry name" value="HADHALOGNASE"/>
</dbReference>
<dbReference type="InterPro" id="IPR023214">
    <property type="entry name" value="HAD_sf"/>
</dbReference>
<comment type="caution">
    <text evidence="8">The sequence shown here is derived from an EMBL/GenBank/DDBJ whole genome shotgun (WGS) entry which is preliminary data.</text>
</comment>
<name>A0A0N0E573_9PSED</name>
<organism evidence="8 9">
    <name type="scientific">Pseudomonas asplenii</name>
    <dbReference type="NCBI Taxonomy" id="53407"/>
    <lineage>
        <taxon>Bacteria</taxon>
        <taxon>Pseudomonadati</taxon>
        <taxon>Pseudomonadota</taxon>
        <taxon>Gammaproteobacteria</taxon>
        <taxon>Pseudomonadales</taxon>
        <taxon>Pseudomonadaceae</taxon>
        <taxon>Pseudomonas</taxon>
    </lineage>
</organism>
<dbReference type="EC" id="3.1.3.18" evidence="5"/>
<dbReference type="NCBIfam" id="TIGR01509">
    <property type="entry name" value="HAD-SF-IA-v3"/>
    <property type="match status" value="1"/>
</dbReference>